<evidence type="ECO:0000256" key="3">
    <source>
        <dbReference type="ARBA" id="ARBA00023125"/>
    </source>
</evidence>
<dbReference type="SUPFAM" id="SSF46785">
    <property type="entry name" value="Winged helix' DNA-binding domain"/>
    <property type="match status" value="1"/>
</dbReference>
<keyword evidence="2" id="KW-0805">Transcription regulation</keyword>
<dbReference type="CDD" id="cd08472">
    <property type="entry name" value="PBP2_CrgA_like_3"/>
    <property type="match status" value="1"/>
</dbReference>
<dbReference type="Gene3D" id="1.10.10.10">
    <property type="entry name" value="Winged helix-like DNA-binding domain superfamily/Winged helix DNA-binding domain"/>
    <property type="match status" value="1"/>
</dbReference>
<protein>
    <submittedName>
        <fullName evidence="6">LysR family transcriptional regulator</fullName>
    </submittedName>
</protein>
<dbReference type="Proteomes" id="UP000664073">
    <property type="component" value="Unassembled WGS sequence"/>
</dbReference>
<comment type="caution">
    <text evidence="6">The sequence shown here is derived from an EMBL/GenBank/DDBJ whole genome shotgun (WGS) entry which is preliminary data.</text>
</comment>
<keyword evidence="7" id="KW-1185">Reference proteome</keyword>
<dbReference type="GO" id="GO:0006351">
    <property type="term" value="P:DNA-templated transcription"/>
    <property type="evidence" value="ECO:0007669"/>
    <property type="project" value="TreeGrafter"/>
</dbReference>
<evidence type="ECO:0000256" key="1">
    <source>
        <dbReference type="ARBA" id="ARBA00009437"/>
    </source>
</evidence>
<evidence type="ECO:0000259" key="5">
    <source>
        <dbReference type="PROSITE" id="PS50931"/>
    </source>
</evidence>
<keyword evidence="3" id="KW-0238">DNA-binding</keyword>
<evidence type="ECO:0000256" key="2">
    <source>
        <dbReference type="ARBA" id="ARBA00023015"/>
    </source>
</evidence>
<proteinExistence type="inferred from homology"/>
<sequence>MDRIDLLRIFARVVETTSFTRAAETLGLPRSSVSTAVQELESRLGVRLLTRTTRSVAPTPDGTAFYEHALRLVADMEEAESLFRRGHERIRGRLRVSLPVRIGRLVVAPALGDFLTTYPGIALDLGVTDRPVNLVEDGVDCALRVGELRISGMVARPLGQLTLVNVAAPAYLARHGVPHSPTDLLAEGHQIVHYASASTGRVEKWEWEDAGQTRTLDLPGRVTVDSAEAQIACCLAGLGLVQIPYYDVRPYLKTGQMVEVLPAWRAAPLPMALLYPHRRHLSARVRVFADWLQRLVAREVLHPPEVTPVLHSDSGV</sequence>
<comment type="similarity">
    <text evidence="1">Belongs to the LysR transcriptional regulatory family.</text>
</comment>
<organism evidence="6 7">
    <name type="scientific">Acetobacter garciniae</name>
    <dbReference type="NCBI Taxonomy" id="2817435"/>
    <lineage>
        <taxon>Bacteria</taxon>
        <taxon>Pseudomonadati</taxon>
        <taxon>Pseudomonadota</taxon>
        <taxon>Alphaproteobacteria</taxon>
        <taxon>Acetobacterales</taxon>
        <taxon>Acetobacteraceae</taxon>
        <taxon>Acetobacter</taxon>
    </lineage>
</organism>
<name>A0A939KKT6_9PROT</name>
<dbReference type="InterPro" id="IPR058163">
    <property type="entry name" value="LysR-type_TF_proteobact-type"/>
</dbReference>
<dbReference type="AlphaFoldDB" id="A0A939KKT6"/>
<feature type="domain" description="HTH lysR-type" evidence="5">
    <location>
        <begin position="1"/>
        <end position="59"/>
    </location>
</feature>
<reference evidence="6" key="1">
    <citation type="submission" date="2021-03" db="EMBL/GenBank/DDBJ databases">
        <title>The complete genome sequence of Acetobacter sp. TBRC 12339.</title>
        <authorList>
            <person name="Charoenyingcharoen P."/>
            <person name="Yukphan P."/>
        </authorList>
    </citation>
    <scope>NUCLEOTIDE SEQUENCE</scope>
    <source>
        <strain evidence="6">TBRC 12339</strain>
    </source>
</reference>
<dbReference type="EMBL" id="JAFVMH010000001">
    <property type="protein sequence ID" value="MBO1323558.1"/>
    <property type="molecule type" value="Genomic_DNA"/>
</dbReference>
<dbReference type="SUPFAM" id="SSF53850">
    <property type="entry name" value="Periplasmic binding protein-like II"/>
    <property type="match status" value="1"/>
</dbReference>
<evidence type="ECO:0000313" key="6">
    <source>
        <dbReference type="EMBL" id="MBO1323558.1"/>
    </source>
</evidence>
<dbReference type="FunFam" id="1.10.10.10:FF:000001">
    <property type="entry name" value="LysR family transcriptional regulator"/>
    <property type="match status" value="1"/>
</dbReference>
<dbReference type="Gene3D" id="3.40.190.290">
    <property type="match status" value="1"/>
</dbReference>
<dbReference type="InterPro" id="IPR005119">
    <property type="entry name" value="LysR_subst-bd"/>
</dbReference>
<accession>A0A939KKT6</accession>
<dbReference type="PRINTS" id="PR00039">
    <property type="entry name" value="HTHLYSR"/>
</dbReference>
<dbReference type="InterPro" id="IPR036390">
    <property type="entry name" value="WH_DNA-bd_sf"/>
</dbReference>
<dbReference type="FunFam" id="3.40.190.290:FF:000001">
    <property type="entry name" value="Transcriptional regulator, LysR family"/>
    <property type="match status" value="1"/>
</dbReference>
<dbReference type="InterPro" id="IPR036388">
    <property type="entry name" value="WH-like_DNA-bd_sf"/>
</dbReference>
<dbReference type="Pfam" id="PF03466">
    <property type="entry name" value="LysR_substrate"/>
    <property type="match status" value="1"/>
</dbReference>
<evidence type="ECO:0000256" key="4">
    <source>
        <dbReference type="ARBA" id="ARBA00023163"/>
    </source>
</evidence>
<dbReference type="PANTHER" id="PTHR30537:SF72">
    <property type="entry name" value="LYSR FAMILY TRANSCRIPTIONAL REGULATOR"/>
    <property type="match status" value="1"/>
</dbReference>
<dbReference type="PANTHER" id="PTHR30537">
    <property type="entry name" value="HTH-TYPE TRANSCRIPTIONAL REGULATOR"/>
    <property type="match status" value="1"/>
</dbReference>
<dbReference type="RefSeq" id="WP_207843925.1">
    <property type="nucleotide sequence ID" value="NZ_JAFVMH010000001.1"/>
</dbReference>
<dbReference type="GO" id="GO:0003700">
    <property type="term" value="F:DNA-binding transcription factor activity"/>
    <property type="evidence" value="ECO:0007669"/>
    <property type="project" value="InterPro"/>
</dbReference>
<dbReference type="PROSITE" id="PS50931">
    <property type="entry name" value="HTH_LYSR"/>
    <property type="match status" value="1"/>
</dbReference>
<evidence type="ECO:0000313" key="7">
    <source>
        <dbReference type="Proteomes" id="UP000664073"/>
    </source>
</evidence>
<dbReference type="GO" id="GO:0043565">
    <property type="term" value="F:sequence-specific DNA binding"/>
    <property type="evidence" value="ECO:0007669"/>
    <property type="project" value="TreeGrafter"/>
</dbReference>
<dbReference type="InterPro" id="IPR000847">
    <property type="entry name" value="LysR_HTH_N"/>
</dbReference>
<gene>
    <name evidence="6" type="ORF">J2D77_00105</name>
</gene>
<keyword evidence="4" id="KW-0804">Transcription</keyword>
<dbReference type="Pfam" id="PF00126">
    <property type="entry name" value="HTH_1"/>
    <property type="match status" value="1"/>
</dbReference>